<keyword evidence="3" id="KW-1185">Reference proteome</keyword>
<evidence type="ECO:0000313" key="3">
    <source>
        <dbReference type="Proteomes" id="UP001252186"/>
    </source>
</evidence>
<comment type="caution">
    <text evidence="2">The sequence shown here is derived from an EMBL/GenBank/DDBJ whole genome shotgun (WGS) entry which is preliminary data.</text>
</comment>
<dbReference type="EMBL" id="JAVRHV010000002">
    <property type="protein sequence ID" value="MDT0552826.1"/>
    <property type="molecule type" value="Genomic_DNA"/>
</dbReference>
<proteinExistence type="predicted"/>
<dbReference type="Proteomes" id="UP001252186">
    <property type="component" value="Unassembled WGS sequence"/>
</dbReference>
<evidence type="ECO:0000313" key="2">
    <source>
        <dbReference type="EMBL" id="MDT0552826.1"/>
    </source>
</evidence>
<dbReference type="InterPro" id="IPR010496">
    <property type="entry name" value="AL/BT2_dom"/>
</dbReference>
<name>A0ABU2Y3T2_9FLAO</name>
<evidence type="ECO:0000259" key="1">
    <source>
        <dbReference type="Pfam" id="PF06439"/>
    </source>
</evidence>
<dbReference type="Pfam" id="PF06439">
    <property type="entry name" value="3keto-disac_hyd"/>
    <property type="match status" value="1"/>
</dbReference>
<gene>
    <name evidence="2" type="ORF">RM519_06180</name>
</gene>
<feature type="domain" description="3-keto-alpha-glucoside-1,2-lyase/3-keto-2-hydroxy-glucal hydratase" evidence="1">
    <location>
        <begin position="33"/>
        <end position="220"/>
    </location>
</feature>
<dbReference type="Gene3D" id="2.60.120.560">
    <property type="entry name" value="Exo-inulinase, domain 1"/>
    <property type="match status" value="1"/>
</dbReference>
<protein>
    <submittedName>
        <fullName evidence="2">DUF1080 domain-containing protein</fullName>
    </submittedName>
</protein>
<accession>A0ABU2Y3T2</accession>
<dbReference type="RefSeq" id="WP_311592765.1">
    <property type="nucleotide sequence ID" value="NZ_JAVRHV010000002.1"/>
</dbReference>
<reference evidence="2 3" key="1">
    <citation type="submission" date="2023-09" db="EMBL/GenBank/DDBJ databases">
        <authorList>
            <person name="Rey-Velasco X."/>
        </authorList>
    </citation>
    <scope>NUCLEOTIDE SEQUENCE [LARGE SCALE GENOMIC DNA]</scope>
    <source>
        <strain evidence="2 3">P050</strain>
    </source>
</reference>
<organism evidence="2 3">
    <name type="scientific">Urechidicola vernalis</name>
    <dbReference type="NCBI Taxonomy" id="3075600"/>
    <lineage>
        <taxon>Bacteria</taxon>
        <taxon>Pseudomonadati</taxon>
        <taxon>Bacteroidota</taxon>
        <taxon>Flavobacteriia</taxon>
        <taxon>Flavobacteriales</taxon>
        <taxon>Flavobacteriaceae</taxon>
        <taxon>Urechidicola</taxon>
    </lineage>
</organism>
<sequence length="225" mass="25050">MDFKKTILIVGFILFNMVLIAQKKVSKQERKDGFVSLLKDGNLDQWVGNKTDYFLEKGILKVRPENGGSGNLYTAEEYDSFILRFEFKLTPGANNGLGVHTPLEGDAAYVGKELQILDNSAKKYADLKPHQYHGSVYGVVAAKRGHQKSVGQWNTQEVEVRGNHFKITLNGEVIVDADVLEASKNGTIDGKKHPGLKKNKGHIGFLGHGSPLEFRNIRIKQLTDK</sequence>